<evidence type="ECO:0000313" key="3">
    <source>
        <dbReference type="Proteomes" id="UP000191691"/>
    </source>
</evidence>
<gene>
    <name evidence="2" type="ORF">PENNAL_c0141G09962</name>
</gene>
<organism evidence="2 3">
    <name type="scientific">Penicillium nalgiovense</name>
    <dbReference type="NCBI Taxonomy" id="60175"/>
    <lineage>
        <taxon>Eukaryota</taxon>
        <taxon>Fungi</taxon>
        <taxon>Dikarya</taxon>
        <taxon>Ascomycota</taxon>
        <taxon>Pezizomycotina</taxon>
        <taxon>Eurotiomycetes</taxon>
        <taxon>Eurotiomycetidae</taxon>
        <taxon>Eurotiales</taxon>
        <taxon>Aspergillaceae</taxon>
        <taxon>Penicillium</taxon>
    </lineage>
</organism>
<comment type="caution">
    <text evidence="2">The sequence shown here is derived from an EMBL/GenBank/DDBJ whole genome shotgun (WGS) entry which is preliminary data.</text>
</comment>
<reference evidence="3" key="1">
    <citation type="journal article" date="2017" name="Nat. Microbiol.">
        <title>Global analysis of biosynthetic gene clusters reveals vast potential of secondary metabolite production in Penicillium species.</title>
        <authorList>
            <person name="Nielsen J.C."/>
            <person name="Grijseels S."/>
            <person name="Prigent S."/>
            <person name="Ji B."/>
            <person name="Dainat J."/>
            <person name="Nielsen K.F."/>
            <person name="Frisvad J.C."/>
            <person name="Workman M."/>
            <person name="Nielsen J."/>
        </authorList>
    </citation>
    <scope>NUCLEOTIDE SEQUENCE [LARGE SCALE GENOMIC DNA]</scope>
    <source>
        <strain evidence="3">IBT 13039</strain>
    </source>
</reference>
<evidence type="ECO:0000313" key="2">
    <source>
        <dbReference type="EMBL" id="OQE69072.1"/>
    </source>
</evidence>
<dbReference type="SUPFAM" id="SSF55455">
    <property type="entry name" value="SRF-like"/>
    <property type="match status" value="1"/>
</dbReference>
<name>A0A1V6X1Q2_PENNA</name>
<evidence type="ECO:0008006" key="4">
    <source>
        <dbReference type="Google" id="ProtNLM"/>
    </source>
</evidence>
<dbReference type="GO" id="GO:0003677">
    <property type="term" value="F:DNA binding"/>
    <property type="evidence" value="ECO:0007669"/>
    <property type="project" value="InterPro"/>
</dbReference>
<dbReference type="GO" id="GO:0045944">
    <property type="term" value="P:positive regulation of transcription by RNA polymerase II"/>
    <property type="evidence" value="ECO:0007669"/>
    <property type="project" value="UniProtKB-ARBA"/>
</dbReference>
<dbReference type="STRING" id="60175.A0A1V6X1Q2"/>
<protein>
    <recommendedName>
        <fullName evidence="4">MADS-box domain-containing protein</fullName>
    </recommendedName>
</protein>
<dbReference type="InterPro" id="IPR036879">
    <property type="entry name" value="TF_MADSbox_sf"/>
</dbReference>
<dbReference type="Proteomes" id="UP000191691">
    <property type="component" value="Unassembled WGS sequence"/>
</dbReference>
<keyword evidence="3" id="KW-1185">Reference proteome</keyword>
<evidence type="ECO:0000256" key="1">
    <source>
        <dbReference type="SAM" id="MobiDB-lite"/>
    </source>
</evidence>
<proteinExistence type="predicted"/>
<feature type="region of interest" description="Disordered" evidence="1">
    <location>
        <begin position="92"/>
        <end position="129"/>
    </location>
</feature>
<dbReference type="AlphaFoldDB" id="A0A1V6X1Q2"/>
<sequence length="129" mass="14625">MAVEQKIIRARHSNSLKLVRQKQARRRNSLLRKSFEYCRDCDADVFMMIRLKRNGQILFFNSNAQWPLSREQLASHYPTPQEITWHEMATKYAGGEGVSAGEPTAQRQQGDGSTHGDGDGFDSHTGQTS</sequence>
<dbReference type="GO" id="GO:0046983">
    <property type="term" value="F:protein dimerization activity"/>
    <property type="evidence" value="ECO:0007669"/>
    <property type="project" value="InterPro"/>
</dbReference>
<dbReference type="EMBL" id="MOOB01000141">
    <property type="protein sequence ID" value="OQE69072.1"/>
    <property type="molecule type" value="Genomic_DNA"/>
</dbReference>
<accession>A0A1V6X1Q2</accession>